<comment type="caution">
    <text evidence="18">The sequence shown here is derived from an EMBL/GenBank/DDBJ whole genome shotgun (WGS) entry which is preliminary data.</text>
</comment>
<comment type="similarity">
    <text evidence="2 15">Belongs to the reverse transcriptase family. Telomerase subfamily.</text>
</comment>
<dbReference type="FunFam" id="1.10.132.70:FF:000004">
    <property type="entry name" value="Telomerase reverse transcriptase"/>
    <property type="match status" value="1"/>
</dbReference>
<evidence type="ECO:0000256" key="11">
    <source>
        <dbReference type="ARBA" id="ARBA00022918"/>
    </source>
</evidence>
<evidence type="ECO:0000256" key="16">
    <source>
        <dbReference type="SAM" id="MobiDB-lite"/>
    </source>
</evidence>
<dbReference type="InterPro" id="IPR021891">
    <property type="entry name" value="Telomerase_RBD"/>
</dbReference>
<comment type="catalytic activity">
    <reaction evidence="14 15">
        <text>DNA(n) + a 2'-deoxyribonucleoside 5'-triphosphate = DNA(n+1) + diphosphate</text>
        <dbReference type="Rhea" id="RHEA:22508"/>
        <dbReference type="Rhea" id="RHEA-COMP:17339"/>
        <dbReference type="Rhea" id="RHEA-COMP:17340"/>
        <dbReference type="ChEBI" id="CHEBI:33019"/>
        <dbReference type="ChEBI" id="CHEBI:61560"/>
        <dbReference type="ChEBI" id="CHEBI:173112"/>
        <dbReference type="EC" id="2.7.7.49"/>
    </reaction>
</comment>
<evidence type="ECO:0000313" key="18">
    <source>
        <dbReference type="EMBL" id="KAJ9129600.1"/>
    </source>
</evidence>
<evidence type="ECO:0000256" key="2">
    <source>
        <dbReference type="ARBA" id="ARBA00008001"/>
    </source>
</evidence>
<evidence type="ECO:0000313" key="19">
    <source>
        <dbReference type="Proteomes" id="UP001174694"/>
    </source>
</evidence>
<comment type="subcellular location">
    <subcellularLocation>
        <location evidence="1">Mitochondrion</location>
    </subcellularLocation>
    <subcellularLocation>
        <location evidence="15">Nucleus</location>
    </subcellularLocation>
    <subcellularLocation>
        <location evidence="15">Chromosome</location>
        <location evidence="15">Telomere</location>
    </subcellularLocation>
</comment>
<dbReference type="GO" id="GO:0000781">
    <property type="term" value="C:chromosome, telomeric region"/>
    <property type="evidence" value="ECO:0007669"/>
    <property type="project" value="UniProtKB-SubCell"/>
</dbReference>
<evidence type="ECO:0000256" key="1">
    <source>
        <dbReference type="ARBA" id="ARBA00004173"/>
    </source>
</evidence>
<sequence>MLTLLGKSGESIMVDLLLDCSVFTSTEAGRSNYVQLSGMPIWDSEPSYTKATVQQAFQPMAIKPMERSPSEIVFVRSRMLYARAALNARGLVHFGLRHIHVLNRLPYHSEHGSSEQPKEQETADQQSKNDDNTARVMMYIFPRQFGLHNAFTSSVDASQTSQKLQDYTLREEEISEKLNEAGRDRKIHLPKRLRGVPQRLVQRLQILHQRCSYSQLLQHHCPIQRQANRSAPQGSEPTSVTGNPEGGKPRSKQSRHRRKTMQPSNPITTGKFTSLTELATPISQVSVFCQAVLSKVVPDEFWGIGDHRVQNKKIFMKNVDRFVRLRRFENMSLHDTAQGLKEITDLEWLVPPGLKGQKASQTDIRKREEIFHEFLYYLFDSLLIPLIRSNFYVTESNVHRYRLFFFRHDIWRYIAEPAMASLKAKMFEEVKLAEAMRILESRRLGSSQVRLLPKQSSVRPIMNLRRRTMARGNKRILGPSINTVLAPVHTMLKLEKTLNPARLGSTMFSVGDIYNRLKKFKQRLGSGAENKYYLAKIDVQAAFDTIPQSAIIQLMGGVPSQSRYTVTKHVEVRPNDNGVVAGLKTTKRWHSSAKGANDTSSFLEMIEKQFAPSRKHTVFVDGVVQRSYDARALIALMSSHVQENIVKIGKKYYRQKDGIPQGSILSSILCNYFYADLERSHLQFLQSNDCLLLRLIDDFLLITTDRVKASKFVKTMHRGLPEYGVTVNTSKSLVNFDLTVDHERVPRVPDGAGFPYCGTRLDCRTLAITKDRATVPRDPGVANALTVEFSRLPGQNFKRKVLGAFKIQSHLMYFDTAHNSARTTLRSLSAAFLETAAKAWAYDRCMPRGRRPGPRLMAATVQELVEAAFRLLTSRARSARYPGYKCSVNRTQVAWLAMHAFRHVLGRKQSRYGEVIAWLDCEIRKLDAKKEKGPTV</sequence>
<dbReference type="SUPFAM" id="SSF56672">
    <property type="entry name" value="DNA/RNA polymerases"/>
    <property type="match status" value="1"/>
</dbReference>
<dbReference type="GO" id="GO:0000333">
    <property type="term" value="C:telomerase catalytic core complex"/>
    <property type="evidence" value="ECO:0007669"/>
    <property type="project" value="TreeGrafter"/>
</dbReference>
<dbReference type="InterPro" id="IPR043502">
    <property type="entry name" value="DNA/RNA_pol_sf"/>
</dbReference>
<keyword evidence="8 15" id="KW-0479">Metal-binding</keyword>
<evidence type="ECO:0000256" key="9">
    <source>
        <dbReference type="ARBA" id="ARBA00022842"/>
    </source>
</evidence>
<dbReference type="InterPro" id="IPR049139">
    <property type="entry name" value="TERT_C"/>
</dbReference>
<keyword evidence="12" id="KW-0496">Mitochondrion</keyword>
<evidence type="ECO:0000256" key="10">
    <source>
        <dbReference type="ARBA" id="ARBA00022895"/>
    </source>
</evidence>
<evidence type="ECO:0000259" key="17">
    <source>
        <dbReference type="PROSITE" id="PS50878"/>
    </source>
</evidence>
<dbReference type="Gene3D" id="3.30.70.2630">
    <property type="match status" value="1"/>
</dbReference>
<evidence type="ECO:0000256" key="4">
    <source>
        <dbReference type="ARBA" id="ARBA00016182"/>
    </source>
</evidence>
<dbReference type="Gene3D" id="1.10.132.70">
    <property type="match status" value="1"/>
</dbReference>
<keyword evidence="5 15" id="KW-0158">Chromosome</keyword>
<keyword evidence="19" id="KW-1185">Reference proteome</keyword>
<evidence type="ECO:0000256" key="6">
    <source>
        <dbReference type="ARBA" id="ARBA00022679"/>
    </source>
</evidence>
<feature type="domain" description="Reverse transcriptase" evidence="17">
    <location>
        <begin position="433"/>
        <end position="761"/>
    </location>
</feature>
<keyword evidence="10 15" id="KW-0779">Telomere</keyword>
<evidence type="ECO:0000256" key="14">
    <source>
        <dbReference type="ARBA" id="ARBA00048173"/>
    </source>
</evidence>
<dbReference type="Gene3D" id="1.10.357.90">
    <property type="match status" value="1"/>
</dbReference>
<name>A0AA38VI93_9PEZI</name>
<dbReference type="EMBL" id="JANBVO010000161">
    <property type="protein sequence ID" value="KAJ9129600.1"/>
    <property type="molecule type" value="Genomic_DNA"/>
</dbReference>
<dbReference type="Pfam" id="PF21399">
    <property type="entry name" value="TERT_C"/>
    <property type="match status" value="1"/>
</dbReference>
<feature type="compositionally biased region" description="Polar residues" evidence="16">
    <location>
        <begin position="261"/>
        <end position="271"/>
    </location>
</feature>
<evidence type="ECO:0000256" key="8">
    <source>
        <dbReference type="ARBA" id="ARBA00022723"/>
    </source>
</evidence>
<keyword evidence="13 15" id="KW-0539">Nucleus</keyword>
<feature type="compositionally biased region" description="Basic residues" evidence="16">
    <location>
        <begin position="249"/>
        <end position="260"/>
    </location>
</feature>
<accession>A0AA38VI93</accession>
<dbReference type="GO" id="GO:0046872">
    <property type="term" value="F:metal ion binding"/>
    <property type="evidence" value="ECO:0007669"/>
    <property type="project" value="UniProtKB-KW"/>
</dbReference>
<dbReference type="Pfam" id="PF00078">
    <property type="entry name" value="RVT_1"/>
    <property type="match status" value="1"/>
</dbReference>
<dbReference type="AlphaFoldDB" id="A0AA38VI93"/>
<dbReference type="GO" id="GO:0042162">
    <property type="term" value="F:telomeric DNA binding"/>
    <property type="evidence" value="ECO:0007669"/>
    <property type="project" value="TreeGrafter"/>
</dbReference>
<dbReference type="PANTHER" id="PTHR12066:SF0">
    <property type="entry name" value="TELOMERASE REVERSE TRANSCRIPTASE"/>
    <property type="match status" value="1"/>
</dbReference>
<dbReference type="GO" id="GO:0005739">
    <property type="term" value="C:mitochondrion"/>
    <property type="evidence" value="ECO:0007669"/>
    <property type="project" value="UniProtKB-SubCell"/>
</dbReference>
<dbReference type="Pfam" id="PF12009">
    <property type="entry name" value="Telomerase_RBD"/>
    <property type="match status" value="1"/>
</dbReference>
<evidence type="ECO:0000256" key="3">
    <source>
        <dbReference type="ARBA" id="ARBA00012493"/>
    </source>
</evidence>
<keyword evidence="6 15" id="KW-0808">Transferase</keyword>
<protein>
    <recommendedName>
        <fullName evidence="4 15">Telomerase reverse transcriptase</fullName>
        <ecNumber evidence="3 15">2.7.7.49</ecNumber>
    </recommendedName>
    <alternativeName>
        <fullName evidence="15">Telomerase catalytic subunit</fullName>
    </alternativeName>
</protein>
<dbReference type="InterPro" id="IPR003545">
    <property type="entry name" value="Telomerase_RT"/>
</dbReference>
<dbReference type="PROSITE" id="PS50878">
    <property type="entry name" value="RT_POL"/>
    <property type="match status" value="1"/>
</dbReference>
<dbReference type="GO" id="GO:0003720">
    <property type="term" value="F:telomerase activity"/>
    <property type="evidence" value="ECO:0007669"/>
    <property type="project" value="InterPro"/>
</dbReference>
<keyword evidence="11 15" id="KW-0695">RNA-directed DNA polymerase</keyword>
<gene>
    <name evidence="18" type="ORF">NKR23_g12504</name>
</gene>
<dbReference type="GO" id="GO:0007004">
    <property type="term" value="P:telomere maintenance via telomerase"/>
    <property type="evidence" value="ECO:0007669"/>
    <property type="project" value="TreeGrafter"/>
</dbReference>
<proteinExistence type="inferred from homology"/>
<dbReference type="GO" id="GO:0070034">
    <property type="term" value="F:telomerase RNA binding"/>
    <property type="evidence" value="ECO:0007669"/>
    <property type="project" value="TreeGrafter"/>
</dbReference>
<dbReference type="InterPro" id="IPR000477">
    <property type="entry name" value="RT_dom"/>
</dbReference>
<reference evidence="18" key="1">
    <citation type="submission" date="2022-07" db="EMBL/GenBank/DDBJ databases">
        <title>Fungi with potential for degradation of polypropylene.</title>
        <authorList>
            <person name="Gostincar C."/>
        </authorList>
    </citation>
    <scope>NUCLEOTIDE SEQUENCE</scope>
    <source>
        <strain evidence="18">EXF-13308</strain>
    </source>
</reference>
<evidence type="ECO:0000256" key="5">
    <source>
        <dbReference type="ARBA" id="ARBA00022454"/>
    </source>
</evidence>
<dbReference type="EC" id="2.7.7.49" evidence="3 15"/>
<evidence type="ECO:0000256" key="7">
    <source>
        <dbReference type="ARBA" id="ARBA00022695"/>
    </source>
</evidence>
<dbReference type="CDD" id="cd01648">
    <property type="entry name" value="TERT"/>
    <property type="match status" value="1"/>
</dbReference>
<evidence type="ECO:0000256" key="12">
    <source>
        <dbReference type="ARBA" id="ARBA00023128"/>
    </source>
</evidence>
<evidence type="ECO:0000256" key="13">
    <source>
        <dbReference type="ARBA" id="ARBA00023242"/>
    </source>
</evidence>
<comment type="function">
    <text evidence="15">Telomerase is a ribonucleoprotein enzyme essential for the replication of chromosome termini in most eukaryotes. It elongates telomeres. It is a reverse transcriptase that adds simple sequence repeats to chromosome ends by copying a template sequence within the RNA component of the enzyme.</text>
</comment>
<keyword evidence="7 15" id="KW-0548">Nucleotidyltransferase</keyword>
<dbReference type="PANTHER" id="PTHR12066">
    <property type="entry name" value="TELOMERASE REVERSE TRANSCRIPTASE"/>
    <property type="match status" value="1"/>
</dbReference>
<dbReference type="PRINTS" id="PR01365">
    <property type="entry name" value="TELOMERASERT"/>
</dbReference>
<keyword evidence="9 15" id="KW-0460">Magnesium</keyword>
<feature type="compositionally biased region" description="Polar residues" evidence="16">
    <location>
        <begin position="226"/>
        <end position="242"/>
    </location>
</feature>
<dbReference type="SMART" id="SM00975">
    <property type="entry name" value="Telomerase_RBD"/>
    <property type="match status" value="1"/>
</dbReference>
<organism evidence="18 19">
    <name type="scientific">Pleurostoma richardsiae</name>
    <dbReference type="NCBI Taxonomy" id="41990"/>
    <lineage>
        <taxon>Eukaryota</taxon>
        <taxon>Fungi</taxon>
        <taxon>Dikarya</taxon>
        <taxon>Ascomycota</taxon>
        <taxon>Pezizomycotina</taxon>
        <taxon>Sordariomycetes</taxon>
        <taxon>Sordariomycetidae</taxon>
        <taxon>Calosphaeriales</taxon>
        <taxon>Pleurostomataceae</taxon>
        <taxon>Pleurostoma</taxon>
    </lineage>
</organism>
<dbReference type="Proteomes" id="UP001174694">
    <property type="component" value="Unassembled WGS sequence"/>
</dbReference>
<feature type="region of interest" description="Disordered" evidence="16">
    <location>
        <begin position="108"/>
        <end position="130"/>
    </location>
</feature>
<feature type="region of interest" description="Disordered" evidence="16">
    <location>
        <begin position="226"/>
        <end position="271"/>
    </location>
</feature>
<evidence type="ECO:0000256" key="15">
    <source>
        <dbReference type="RuleBase" id="RU365061"/>
    </source>
</evidence>